<dbReference type="GO" id="GO:0000166">
    <property type="term" value="F:nucleotide binding"/>
    <property type="evidence" value="ECO:0007669"/>
    <property type="project" value="UniProtKB-KW"/>
</dbReference>
<dbReference type="NCBIfam" id="NF002850">
    <property type="entry name" value="PRK03114.1"/>
    <property type="match status" value="1"/>
</dbReference>
<evidence type="ECO:0000313" key="12">
    <source>
        <dbReference type="EMBL" id="RBO99347.1"/>
    </source>
</evidence>
<keyword evidence="13" id="KW-1185">Reference proteome</keyword>
<evidence type="ECO:0000256" key="10">
    <source>
        <dbReference type="HAMAP-Rule" id="MF_00648"/>
    </source>
</evidence>
<dbReference type="InterPro" id="IPR002786">
    <property type="entry name" value="Non_canon_purine_NTPase"/>
</dbReference>
<dbReference type="InterPro" id="IPR050299">
    <property type="entry name" value="YjjX_NTPase"/>
</dbReference>
<dbReference type="InterPro" id="IPR026533">
    <property type="entry name" value="NTPase/PRRC1"/>
</dbReference>
<keyword evidence="6 10" id="KW-0546">Nucleotide metabolism</keyword>
<dbReference type="GO" id="GO:0009117">
    <property type="term" value="P:nucleotide metabolic process"/>
    <property type="evidence" value="ECO:0007669"/>
    <property type="project" value="UniProtKB-KW"/>
</dbReference>
<comment type="cofactor">
    <cofactor evidence="10">
        <name>Mg(2+)</name>
        <dbReference type="ChEBI" id="CHEBI:18420"/>
    </cofactor>
    <cofactor evidence="10">
        <name>Mn(2+)</name>
        <dbReference type="ChEBI" id="CHEBI:29035"/>
    </cofactor>
    <text evidence="10">Binds 1 divalent metal cation per subunit; can use either Mg(2+) or Mn(2+).</text>
</comment>
<dbReference type="STRING" id="200904.GCA_900168775_02206"/>
<comment type="caution">
    <text evidence="12">The sequence shown here is derived from an EMBL/GenBank/DDBJ whole genome shotgun (WGS) entry which is preliminary data.</text>
</comment>
<evidence type="ECO:0000256" key="2">
    <source>
        <dbReference type="ARBA" id="ARBA00022723"/>
    </source>
</evidence>
<keyword evidence="3 10" id="KW-0547">Nucleotide-binding</keyword>
<dbReference type="HAMAP" id="MF_00648">
    <property type="entry name" value="Non_canon_purine_NTPase_YjjX"/>
    <property type="match status" value="1"/>
</dbReference>
<gene>
    <name evidence="12" type="ORF">DES48_10415</name>
</gene>
<evidence type="ECO:0000313" key="13">
    <source>
        <dbReference type="Proteomes" id="UP000252254"/>
    </source>
</evidence>
<feature type="domain" description="Non-canonical purine NTP phosphatase/PRRC1" evidence="11">
    <location>
        <begin position="6"/>
        <end position="155"/>
    </location>
</feature>
<comment type="function">
    <text evidence="10">Phosphatase that hydrolyzes non-canonical purine nucleotides such as XTP and ITP to their respective diphosphate derivatives. Probably excludes non-canonical purines from DNA/RNA precursor pool, thus preventing their incorporation into DNA/RNA and avoiding chromosomal lesions.</text>
</comment>
<dbReference type="EC" id="3.6.1.73" evidence="10"/>
<comment type="cofactor">
    <cofactor evidence="1">
        <name>Mn(2+)</name>
        <dbReference type="ChEBI" id="CHEBI:29035"/>
    </cofactor>
</comment>
<comment type="caution">
    <text evidence="10">Lacks conserved residue(s) required for the propagation of feature annotation.</text>
</comment>
<dbReference type="Gene3D" id="3.90.950.10">
    <property type="match status" value="1"/>
</dbReference>
<evidence type="ECO:0000256" key="3">
    <source>
        <dbReference type="ARBA" id="ARBA00022741"/>
    </source>
</evidence>
<evidence type="ECO:0000256" key="1">
    <source>
        <dbReference type="ARBA" id="ARBA00001936"/>
    </source>
</evidence>
<organism evidence="12 13">
    <name type="scientific">Paraliobacillus ryukyuensis</name>
    <dbReference type="NCBI Taxonomy" id="200904"/>
    <lineage>
        <taxon>Bacteria</taxon>
        <taxon>Bacillati</taxon>
        <taxon>Bacillota</taxon>
        <taxon>Bacilli</taxon>
        <taxon>Bacillales</taxon>
        <taxon>Bacillaceae</taxon>
        <taxon>Paraliobacillus</taxon>
    </lineage>
</organism>
<reference evidence="12 13" key="1">
    <citation type="submission" date="2018-06" db="EMBL/GenBank/DDBJ databases">
        <title>Genomic Encyclopedia of Type Strains, Phase IV (KMG-IV): sequencing the most valuable type-strain genomes for metagenomic binning, comparative biology and taxonomic classification.</title>
        <authorList>
            <person name="Goeker M."/>
        </authorList>
    </citation>
    <scope>NUCLEOTIDE SEQUENCE [LARGE SCALE GENOMIC DNA]</scope>
    <source>
        <strain evidence="12 13">DSM 15140</strain>
    </source>
</reference>
<dbReference type="GO" id="GO:0103023">
    <property type="term" value="F:ITPase activity"/>
    <property type="evidence" value="ECO:0007669"/>
    <property type="project" value="UniProtKB-EC"/>
</dbReference>
<keyword evidence="5 10" id="KW-0460">Magnesium</keyword>
<name>A0A366EAK5_9BACI</name>
<proteinExistence type="inferred from homology"/>
<dbReference type="AlphaFoldDB" id="A0A366EAK5"/>
<accession>A0A366EAK5</accession>
<evidence type="ECO:0000256" key="5">
    <source>
        <dbReference type="ARBA" id="ARBA00022842"/>
    </source>
</evidence>
<evidence type="ECO:0000256" key="8">
    <source>
        <dbReference type="ARBA" id="ARBA00048174"/>
    </source>
</evidence>
<dbReference type="Pfam" id="PF01931">
    <property type="entry name" value="NTPase_I-T"/>
    <property type="match status" value="1"/>
</dbReference>
<comment type="catalytic activity">
    <reaction evidence="8 10">
        <text>ITP + H2O = IDP + phosphate + H(+)</text>
        <dbReference type="Rhea" id="RHEA:28330"/>
        <dbReference type="ChEBI" id="CHEBI:15377"/>
        <dbReference type="ChEBI" id="CHEBI:15378"/>
        <dbReference type="ChEBI" id="CHEBI:43474"/>
        <dbReference type="ChEBI" id="CHEBI:58280"/>
        <dbReference type="ChEBI" id="CHEBI:61402"/>
        <dbReference type="EC" id="3.6.1.73"/>
    </reaction>
</comment>
<comment type="catalytic activity">
    <reaction evidence="9 10">
        <text>XTP + H2O = XDP + phosphate + H(+)</text>
        <dbReference type="Rhea" id="RHEA:28406"/>
        <dbReference type="ChEBI" id="CHEBI:15377"/>
        <dbReference type="ChEBI" id="CHEBI:15378"/>
        <dbReference type="ChEBI" id="CHEBI:43474"/>
        <dbReference type="ChEBI" id="CHEBI:59884"/>
        <dbReference type="ChEBI" id="CHEBI:61314"/>
        <dbReference type="EC" id="3.6.1.73"/>
    </reaction>
</comment>
<sequence length="169" mass="18477">MEIIIGSQNPAKINAVQEVFLNANVISKDVPSNVGAQPISDEETMQGAINRAKHSAKLKENACGIGLEGGVTRIKEQVFLCNWGALVDRFGEVYVASGARIPLPKEIVLELEKGNELGDIMVSYANKQDIRKKEGAIGILTNETISRKDMFVHVVHLLKGQYAYGQSRN</sequence>
<evidence type="ECO:0000256" key="9">
    <source>
        <dbReference type="ARBA" id="ARBA00048781"/>
    </source>
</evidence>
<evidence type="ECO:0000256" key="6">
    <source>
        <dbReference type="ARBA" id="ARBA00023080"/>
    </source>
</evidence>
<dbReference type="PANTHER" id="PTHR34699:SF2">
    <property type="entry name" value="NON-CANONICAL PURINE NTP PHOSPHATASE_PRRC1 DOMAIN-CONTAINING PROTEIN"/>
    <property type="match status" value="1"/>
</dbReference>
<dbReference type="GO" id="GO:0046872">
    <property type="term" value="F:metal ion binding"/>
    <property type="evidence" value="ECO:0007669"/>
    <property type="project" value="UniProtKB-KW"/>
</dbReference>
<evidence type="ECO:0000256" key="7">
    <source>
        <dbReference type="ARBA" id="ARBA00023211"/>
    </source>
</evidence>
<dbReference type="SUPFAM" id="SSF52972">
    <property type="entry name" value="ITPase-like"/>
    <property type="match status" value="1"/>
</dbReference>
<dbReference type="Proteomes" id="UP000252254">
    <property type="component" value="Unassembled WGS sequence"/>
</dbReference>
<comment type="subunit">
    <text evidence="10">Homodimer.</text>
</comment>
<keyword evidence="4 10" id="KW-0378">Hydrolase</keyword>
<protein>
    <recommendedName>
        <fullName evidence="10">Probable inosine/xanthosine triphosphatase</fullName>
        <shortName evidence="10">ITPase/XTPase</shortName>
        <ecNumber evidence="10">3.6.1.73</ecNumber>
    </recommendedName>
    <alternativeName>
        <fullName evidence="10">Non-canonical purine NTP phosphatase</fullName>
    </alternativeName>
    <alternativeName>
        <fullName evidence="10">Non-standard purine NTP phosphatase</fullName>
    </alternativeName>
    <alternativeName>
        <fullName evidence="10">Nucleoside-triphosphate phosphatase</fullName>
        <shortName evidence="10">NTPase</shortName>
    </alternativeName>
</protein>
<comment type="similarity">
    <text evidence="10">Belongs to the YjjX NTPase family.</text>
</comment>
<evidence type="ECO:0000256" key="4">
    <source>
        <dbReference type="ARBA" id="ARBA00022801"/>
    </source>
</evidence>
<dbReference type="RefSeq" id="WP_113868224.1">
    <property type="nucleotide sequence ID" value="NZ_BAABQN010000003.1"/>
</dbReference>
<dbReference type="InterPro" id="IPR029001">
    <property type="entry name" value="ITPase-like_fam"/>
</dbReference>
<dbReference type="OrthoDB" id="164951at2"/>
<dbReference type="PANTHER" id="PTHR34699">
    <property type="match status" value="1"/>
</dbReference>
<keyword evidence="7 10" id="KW-0464">Manganese</keyword>
<evidence type="ECO:0000259" key="11">
    <source>
        <dbReference type="Pfam" id="PF01931"/>
    </source>
</evidence>
<dbReference type="EMBL" id="QNRI01000004">
    <property type="protein sequence ID" value="RBO99347.1"/>
    <property type="molecule type" value="Genomic_DNA"/>
</dbReference>
<keyword evidence="2 10" id="KW-0479">Metal-binding</keyword>